<gene>
    <name evidence="8" type="ORF">EPJ80_00045</name>
</gene>
<comment type="similarity">
    <text evidence="2 6">Belongs to the class-I pyridoxal-phosphate-dependent aminotransferase family.</text>
</comment>
<dbReference type="PROSITE" id="PS00105">
    <property type="entry name" value="AA_TRANSFER_CLASS_1"/>
    <property type="match status" value="1"/>
</dbReference>
<dbReference type="PANTHER" id="PTHR46383">
    <property type="entry name" value="ASPARTATE AMINOTRANSFERASE"/>
    <property type="match status" value="1"/>
</dbReference>
<dbReference type="InterPro" id="IPR050596">
    <property type="entry name" value="AspAT/PAT-like"/>
</dbReference>
<evidence type="ECO:0000256" key="3">
    <source>
        <dbReference type="ARBA" id="ARBA00022576"/>
    </source>
</evidence>
<dbReference type="Gene3D" id="3.40.640.10">
    <property type="entry name" value="Type I PLP-dependent aspartate aminotransferase-like (Major domain)"/>
    <property type="match status" value="1"/>
</dbReference>
<evidence type="ECO:0000313" key="9">
    <source>
        <dbReference type="Proteomes" id="UP000325116"/>
    </source>
</evidence>
<evidence type="ECO:0000256" key="4">
    <source>
        <dbReference type="ARBA" id="ARBA00022679"/>
    </source>
</evidence>
<evidence type="ECO:0000313" key="8">
    <source>
        <dbReference type="EMBL" id="TXJ13177.1"/>
    </source>
</evidence>
<accession>A0A5C8CJE6</accession>
<proteinExistence type="inferred from homology"/>
<dbReference type="GO" id="GO:0006520">
    <property type="term" value="P:amino acid metabolic process"/>
    <property type="evidence" value="ECO:0007669"/>
    <property type="project" value="InterPro"/>
</dbReference>
<evidence type="ECO:0000256" key="2">
    <source>
        <dbReference type="ARBA" id="ARBA00007441"/>
    </source>
</evidence>
<dbReference type="InterPro" id="IPR004838">
    <property type="entry name" value="NHTrfase_class1_PyrdxlP-BS"/>
</dbReference>
<keyword evidence="5" id="KW-0663">Pyridoxal phosphate</keyword>
<dbReference type="RefSeq" id="WP_147757401.1">
    <property type="nucleotide sequence ID" value="NZ_SAXT01000001.1"/>
</dbReference>
<evidence type="ECO:0000259" key="7">
    <source>
        <dbReference type="Pfam" id="PF00155"/>
    </source>
</evidence>
<evidence type="ECO:0000256" key="1">
    <source>
        <dbReference type="ARBA" id="ARBA00001933"/>
    </source>
</evidence>
<dbReference type="EC" id="2.6.1.-" evidence="6"/>
<dbReference type="InterPro" id="IPR004839">
    <property type="entry name" value="Aminotransferase_I/II_large"/>
</dbReference>
<dbReference type="SUPFAM" id="SSF53383">
    <property type="entry name" value="PLP-dependent transferases"/>
    <property type="match status" value="1"/>
</dbReference>
<reference evidence="8 9" key="1">
    <citation type="journal article" date="1992" name="Lakartidningen">
        <title>[Penicillin V and not amoxicillin is the first choice preparation in acute otitis].</title>
        <authorList>
            <person name="Kamme C."/>
            <person name="Lundgren K."/>
            <person name="Prellner K."/>
        </authorList>
    </citation>
    <scope>NUCLEOTIDE SEQUENCE [LARGE SCALE GENOMIC DNA]</scope>
    <source>
        <strain evidence="8 9">W1</strain>
    </source>
</reference>
<dbReference type="GO" id="GO:0030170">
    <property type="term" value="F:pyridoxal phosphate binding"/>
    <property type="evidence" value="ECO:0007669"/>
    <property type="project" value="InterPro"/>
</dbReference>
<dbReference type="AlphaFoldDB" id="A0A5C8CJE6"/>
<dbReference type="Pfam" id="PF00155">
    <property type="entry name" value="Aminotran_1_2"/>
    <property type="match status" value="1"/>
</dbReference>
<evidence type="ECO:0000256" key="6">
    <source>
        <dbReference type="RuleBase" id="RU000481"/>
    </source>
</evidence>
<dbReference type="InterPro" id="IPR015424">
    <property type="entry name" value="PyrdxlP-dep_Trfase"/>
</dbReference>
<protein>
    <recommendedName>
        <fullName evidence="6">Aminotransferase</fullName>
        <ecNumber evidence="6">2.6.1.-</ecNumber>
    </recommendedName>
</protein>
<evidence type="ECO:0000256" key="5">
    <source>
        <dbReference type="ARBA" id="ARBA00022898"/>
    </source>
</evidence>
<dbReference type="GO" id="GO:0008483">
    <property type="term" value="F:transaminase activity"/>
    <property type="evidence" value="ECO:0007669"/>
    <property type="project" value="UniProtKB-KW"/>
</dbReference>
<dbReference type="CDD" id="cd00609">
    <property type="entry name" value="AAT_like"/>
    <property type="match status" value="1"/>
</dbReference>
<sequence>MDESYLNKNIVSVPYSLIRDLTEKAEKIKDSITLTIGEPDLQPPKELIEYACEYAKTHKLPYTHAGGGEKIRTLVAEHYNKYYKAKTNANCVTMHIGSMEGLSSILKTILNPDDEVILPTPFFSPYEQIIKIAHGKAVYLDTRSDNFVIKPESIEKVLTNKTKAILFSNPGNPSGYMLKKEEVDELVKYFEKKNIFVMVDEIYSAISFYPFISFASYESIKDKVIILNGFSKSHSMTGWRIGYSIAPVEIRKYILNASFNNVGSMVSLSCAIAEYALEKFPVITEFRDTYRERALTMSKDLAELGFGIIEPRGAFYLFVGYDKFSKKSSLDFSLELLDKTGVAVVPGEAFAEDGYFRIALTQDMPLLKEAVNRIKGFIGKI</sequence>
<dbReference type="EMBL" id="SAXT01000001">
    <property type="protein sequence ID" value="TXJ13177.1"/>
    <property type="molecule type" value="Genomic_DNA"/>
</dbReference>
<comment type="caution">
    <text evidence="8">The sequence shown here is derived from an EMBL/GenBank/DDBJ whole genome shotgun (WGS) entry which is preliminary data.</text>
</comment>
<dbReference type="InterPro" id="IPR015422">
    <property type="entry name" value="PyrdxlP-dep_Trfase_small"/>
</dbReference>
<organism evidence="8 9">
    <name type="scientific">Brachyspira aalborgi</name>
    <dbReference type="NCBI Taxonomy" id="29522"/>
    <lineage>
        <taxon>Bacteria</taxon>
        <taxon>Pseudomonadati</taxon>
        <taxon>Spirochaetota</taxon>
        <taxon>Spirochaetia</taxon>
        <taxon>Brachyspirales</taxon>
        <taxon>Brachyspiraceae</taxon>
        <taxon>Brachyspira</taxon>
    </lineage>
</organism>
<comment type="cofactor">
    <cofactor evidence="1 6">
        <name>pyridoxal 5'-phosphate</name>
        <dbReference type="ChEBI" id="CHEBI:597326"/>
    </cofactor>
</comment>
<dbReference type="InterPro" id="IPR015421">
    <property type="entry name" value="PyrdxlP-dep_Trfase_major"/>
</dbReference>
<dbReference type="Gene3D" id="3.90.1150.10">
    <property type="entry name" value="Aspartate Aminotransferase, domain 1"/>
    <property type="match status" value="1"/>
</dbReference>
<name>A0A5C8CJE6_9SPIR</name>
<feature type="domain" description="Aminotransferase class I/classII large" evidence="7">
    <location>
        <begin position="30"/>
        <end position="374"/>
    </location>
</feature>
<dbReference type="Proteomes" id="UP000325116">
    <property type="component" value="Unassembled WGS sequence"/>
</dbReference>
<keyword evidence="3 6" id="KW-0032">Aminotransferase</keyword>
<keyword evidence="4 6" id="KW-0808">Transferase</keyword>